<dbReference type="InterPro" id="IPR029050">
    <property type="entry name" value="Immunoprotect_excell_Ig-like"/>
</dbReference>
<proteinExistence type="predicted"/>
<evidence type="ECO:0000256" key="1">
    <source>
        <dbReference type="ARBA" id="ARBA00022729"/>
    </source>
</evidence>
<evidence type="ECO:0000313" key="4">
    <source>
        <dbReference type="EMBL" id="HIX81985.1"/>
    </source>
</evidence>
<dbReference type="AlphaFoldDB" id="A0A9D2BMB4"/>
<dbReference type="Gene3D" id="2.60.40.1240">
    <property type="match status" value="1"/>
</dbReference>
<reference evidence="4" key="2">
    <citation type="submission" date="2021-04" db="EMBL/GenBank/DDBJ databases">
        <authorList>
            <person name="Gilroy R."/>
        </authorList>
    </citation>
    <scope>NUCLEOTIDE SEQUENCE</scope>
    <source>
        <strain evidence="4">ChiGjej1B1-14440</strain>
    </source>
</reference>
<comment type="caution">
    <text evidence="4">The sequence shown here is derived from an EMBL/GenBank/DDBJ whole genome shotgun (WGS) entry which is preliminary data.</text>
</comment>
<keyword evidence="1" id="KW-0732">Signal</keyword>
<sequence>MKIFTKFKELSLIKKILCIVLIVGIVAIAAGSSSEDSSSNKTENKSTTNESTQEKENHSIGETVTVGKVDYLINGVEITKSVGDEYLKSEANDTYLIIDISITNHETEALTVSDSFFKLLNNGNEYSTDDNGAIYLGDSSIIYQEINPEVTLQGRLIFDVPETIANDMKTELQVQTGVWGSEKDVISLAR</sequence>
<feature type="compositionally biased region" description="Low complexity" evidence="2">
    <location>
        <begin position="33"/>
        <end position="51"/>
    </location>
</feature>
<gene>
    <name evidence="4" type="ORF">H9980_08465</name>
</gene>
<dbReference type="EMBL" id="DXET01000185">
    <property type="protein sequence ID" value="HIX81985.1"/>
    <property type="molecule type" value="Genomic_DNA"/>
</dbReference>
<feature type="domain" description="DUF4352" evidence="3">
    <location>
        <begin position="59"/>
        <end position="182"/>
    </location>
</feature>
<protein>
    <submittedName>
        <fullName evidence="4">DUF4352 domain-containing protein</fullName>
    </submittedName>
</protein>
<evidence type="ECO:0000256" key="2">
    <source>
        <dbReference type="SAM" id="MobiDB-lite"/>
    </source>
</evidence>
<accession>A0A9D2BMB4</accession>
<dbReference type="Proteomes" id="UP000886724">
    <property type="component" value="Unassembled WGS sequence"/>
</dbReference>
<evidence type="ECO:0000313" key="5">
    <source>
        <dbReference type="Proteomes" id="UP000886724"/>
    </source>
</evidence>
<organism evidence="4 5">
    <name type="scientific">Candidatus Erysipelatoclostridium merdavium</name>
    <dbReference type="NCBI Taxonomy" id="2838566"/>
    <lineage>
        <taxon>Bacteria</taxon>
        <taxon>Bacillati</taxon>
        <taxon>Bacillota</taxon>
        <taxon>Erysipelotrichia</taxon>
        <taxon>Erysipelotrichales</taxon>
        <taxon>Erysipelotrichales incertae sedis</taxon>
    </lineage>
</organism>
<evidence type="ECO:0000259" key="3">
    <source>
        <dbReference type="Pfam" id="PF11611"/>
    </source>
</evidence>
<reference evidence="4" key="1">
    <citation type="journal article" date="2021" name="PeerJ">
        <title>Extensive microbial diversity within the chicken gut microbiome revealed by metagenomics and culture.</title>
        <authorList>
            <person name="Gilroy R."/>
            <person name="Ravi A."/>
            <person name="Getino M."/>
            <person name="Pursley I."/>
            <person name="Horton D.L."/>
            <person name="Alikhan N.F."/>
            <person name="Baker D."/>
            <person name="Gharbi K."/>
            <person name="Hall N."/>
            <person name="Watson M."/>
            <person name="Adriaenssens E.M."/>
            <person name="Foster-Nyarko E."/>
            <person name="Jarju S."/>
            <person name="Secka A."/>
            <person name="Antonio M."/>
            <person name="Oren A."/>
            <person name="Chaudhuri R.R."/>
            <person name="La Ragione R."/>
            <person name="Hildebrand F."/>
            <person name="Pallen M.J."/>
        </authorList>
    </citation>
    <scope>NUCLEOTIDE SEQUENCE</scope>
    <source>
        <strain evidence="4">ChiGjej1B1-14440</strain>
    </source>
</reference>
<name>A0A9D2BMB4_9FIRM</name>
<feature type="region of interest" description="Disordered" evidence="2">
    <location>
        <begin position="33"/>
        <end position="60"/>
    </location>
</feature>
<dbReference type="InterPro" id="IPR029051">
    <property type="entry name" value="DUF4352"/>
</dbReference>
<dbReference type="Pfam" id="PF11611">
    <property type="entry name" value="DUF4352"/>
    <property type="match status" value="1"/>
</dbReference>